<gene>
    <name evidence="1" type="ORF">ORM20_00223</name>
</gene>
<evidence type="ECO:0000313" key="1">
    <source>
        <dbReference type="EMBL" id="CAI3971272.1"/>
    </source>
</evidence>
<reference evidence="1" key="1">
    <citation type="submission" date="2022-10" db="EMBL/GenBank/DDBJ databases">
        <authorList>
            <person name="Meaden S."/>
        </authorList>
    </citation>
    <scope>NUCLEOTIDE SEQUENCE</scope>
</reference>
<dbReference type="EMBL" id="OX359470">
    <property type="protein sequence ID" value="CAI3971272.1"/>
    <property type="molecule type" value="Genomic_DNA"/>
</dbReference>
<protein>
    <submittedName>
        <fullName evidence="1">Uncharacterized protein</fullName>
    </submittedName>
</protein>
<name>A0A9N6WU56_9VIRU</name>
<sequence length="158" mass="18444">MEYTRSEILAAREAWIEYLMNPHRRKYRGKLANPKRCDERCCLGHGMHLFYGLKYVNGSYQHKGEDGKATFDFVEKVGLWNRIGRIENDHSVGTLRDIEKFVGKFVLAEFGRNVKELDSLTRVNDWTRTSPQRIGEYLLHVIEGGEDTPFRPLSDYSE</sequence>
<organism evidence="1">
    <name type="scientific">Ochrobactrum phage ORM_20</name>
    <dbReference type="NCBI Taxonomy" id="2985243"/>
    <lineage>
        <taxon>Viruses</taxon>
    </lineage>
</organism>
<proteinExistence type="predicted"/>
<accession>A0A9N6WU56</accession>